<dbReference type="Proteomes" id="UP000199207">
    <property type="component" value="Unassembled WGS sequence"/>
</dbReference>
<evidence type="ECO:0000313" key="2">
    <source>
        <dbReference type="Proteomes" id="UP000199207"/>
    </source>
</evidence>
<organism evidence="1 2">
    <name type="scientific">Streptomyces aidingensis</name>
    <dbReference type="NCBI Taxonomy" id="910347"/>
    <lineage>
        <taxon>Bacteria</taxon>
        <taxon>Bacillati</taxon>
        <taxon>Actinomycetota</taxon>
        <taxon>Actinomycetes</taxon>
        <taxon>Kitasatosporales</taxon>
        <taxon>Streptomycetaceae</taxon>
        <taxon>Streptomyces</taxon>
    </lineage>
</organism>
<reference evidence="1 2" key="1">
    <citation type="submission" date="2016-10" db="EMBL/GenBank/DDBJ databases">
        <authorList>
            <person name="de Groot N.N."/>
        </authorList>
    </citation>
    <scope>NUCLEOTIDE SEQUENCE [LARGE SCALE GENOMIC DNA]</scope>
    <source>
        <strain evidence="1 2">CGMCC 4.5739</strain>
    </source>
</reference>
<dbReference type="OrthoDB" id="4255951at2"/>
<dbReference type="AlphaFoldDB" id="A0A1I1PWW7"/>
<gene>
    <name evidence="1" type="ORF">SAMN05421773_110113</name>
</gene>
<dbReference type="RefSeq" id="WP_139238364.1">
    <property type="nucleotide sequence ID" value="NZ_FOLM01000010.1"/>
</dbReference>
<dbReference type="STRING" id="910347.SAMN05421773_110113"/>
<sequence>MSTAIPAGLMPQTLTQVRPVEITDGYGSQEWDYGPDATRTEITGWLQQDQRQAVTGGITEGRDPQREKWLLITNHTDVRALDRYEWSGPAGAVVFETDGPPAPVFTPRGFHHSEVALRILTG</sequence>
<evidence type="ECO:0000313" key="1">
    <source>
        <dbReference type="EMBL" id="SFD14386.1"/>
    </source>
</evidence>
<accession>A0A1I1PWW7</accession>
<proteinExistence type="predicted"/>
<keyword evidence="2" id="KW-1185">Reference proteome</keyword>
<protein>
    <submittedName>
        <fullName evidence="1">Uncharacterized protein</fullName>
    </submittedName>
</protein>
<dbReference type="EMBL" id="FOLM01000010">
    <property type="protein sequence ID" value="SFD14386.1"/>
    <property type="molecule type" value="Genomic_DNA"/>
</dbReference>
<name>A0A1I1PWW7_9ACTN</name>